<evidence type="ECO:0000313" key="1">
    <source>
        <dbReference type="EMBL" id="TCK75782.1"/>
    </source>
</evidence>
<evidence type="ECO:0000313" key="2">
    <source>
        <dbReference type="Proteomes" id="UP000295210"/>
    </source>
</evidence>
<protein>
    <submittedName>
        <fullName evidence="1">Uncharacterized protein</fullName>
    </submittedName>
</protein>
<dbReference type="AlphaFoldDB" id="A0A4R1LBN8"/>
<dbReference type="EMBL" id="SMGK01000001">
    <property type="protein sequence ID" value="TCK75782.1"/>
    <property type="molecule type" value="Genomic_DNA"/>
</dbReference>
<proteinExistence type="predicted"/>
<dbReference type="Proteomes" id="UP000295210">
    <property type="component" value="Unassembled WGS sequence"/>
</dbReference>
<accession>A0A4R1LBN8</accession>
<sequence>MTLPIDQRSIRQALGDLEIAPQVAPNETIDIDRVYFPNGHRGVLDTKRQLVVGNRGMGKSFWTHALFNPNVLKHVADAYSFPTLSRTKVVLGFNGSAKLSPSTPSIHEIQQAFESGENPEVIWRAVLLRAIKSVQTSTGEAHLAEDIQRLKLNPLAYAKELTDADEANGDSYVLILFDALDRLSQDWPTIRALTRGLLITILGLQSFRSVRAKVFMRVDQFSDSELFHFPDSSKLRNDHVNLGWEAHELYGLLLFEISRREAAEQTLKDLATQLGASSALPIAGKTTVDPGQQQALISGIAGEFMGTNAKRGRVYSWVPLHLSDAKNNCSPRTFLTAWKTAAEHNPAPQTQAVDRLGLSEGVRRASKVRMTELSEDFPWIPLALRPLRGEFVPMEQSHLIQLWKQDEVVKQILDKSQQDRFLAPIGMDLNGTPEALLKTMTSVAVMEERANGKINVPDIFRVDAGVLRKGGVAVPRKN</sequence>
<keyword evidence="2" id="KW-1185">Reference proteome</keyword>
<dbReference type="OrthoDB" id="580767at2"/>
<organism evidence="1 2">
    <name type="scientific">Acidipila rosea</name>
    <dbReference type="NCBI Taxonomy" id="768535"/>
    <lineage>
        <taxon>Bacteria</taxon>
        <taxon>Pseudomonadati</taxon>
        <taxon>Acidobacteriota</taxon>
        <taxon>Terriglobia</taxon>
        <taxon>Terriglobales</taxon>
        <taxon>Acidobacteriaceae</taxon>
        <taxon>Acidipila</taxon>
    </lineage>
</organism>
<dbReference type="RefSeq" id="WP_131991898.1">
    <property type="nucleotide sequence ID" value="NZ_SMGK01000001.1"/>
</dbReference>
<name>A0A4R1LBN8_9BACT</name>
<comment type="caution">
    <text evidence="1">The sequence shown here is derived from an EMBL/GenBank/DDBJ whole genome shotgun (WGS) entry which is preliminary data.</text>
</comment>
<gene>
    <name evidence="1" type="ORF">C7378_0774</name>
</gene>
<reference evidence="1 2" key="1">
    <citation type="submission" date="2019-03" db="EMBL/GenBank/DDBJ databases">
        <title>Genomic Encyclopedia of Type Strains, Phase IV (KMG-IV): sequencing the most valuable type-strain genomes for metagenomic binning, comparative biology and taxonomic classification.</title>
        <authorList>
            <person name="Goeker M."/>
        </authorList>
    </citation>
    <scope>NUCLEOTIDE SEQUENCE [LARGE SCALE GENOMIC DNA]</scope>
    <source>
        <strain evidence="1 2">DSM 103428</strain>
    </source>
</reference>